<evidence type="ECO:0000313" key="9">
    <source>
        <dbReference type="EMBL" id="KAJ4968477.1"/>
    </source>
</evidence>
<keyword evidence="6" id="KW-0442">Lipid degradation</keyword>
<keyword evidence="7" id="KW-0443">Lipid metabolism</keyword>
<feature type="chain" id="PRO_5040452910" description="GDSL esterase/lipase" evidence="8">
    <location>
        <begin position="25"/>
        <end position="368"/>
    </location>
</feature>
<keyword evidence="4 8" id="KW-0732">Signal</keyword>
<dbReference type="OrthoDB" id="1600564at2759"/>
<comment type="similarity">
    <text evidence="2">Belongs to the 'GDSL' lipolytic enzyme family.</text>
</comment>
<reference evidence="9" key="1">
    <citation type="journal article" date="2023" name="Plant J.">
        <title>The genome of the king protea, Protea cynaroides.</title>
        <authorList>
            <person name="Chang J."/>
            <person name="Duong T.A."/>
            <person name="Schoeman C."/>
            <person name="Ma X."/>
            <person name="Roodt D."/>
            <person name="Barker N."/>
            <person name="Li Z."/>
            <person name="Van de Peer Y."/>
            <person name="Mizrachi E."/>
        </authorList>
    </citation>
    <scope>NUCLEOTIDE SEQUENCE</scope>
    <source>
        <tissue evidence="9">Young leaves</tissue>
    </source>
</reference>
<evidence type="ECO:0008006" key="11">
    <source>
        <dbReference type="Google" id="ProtNLM"/>
    </source>
</evidence>
<dbReference type="Pfam" id="PF00657">
    <property type="entry name" value="Lipase_GDSL"/>
    <property type="match status" value="1"/>
</dbReference>
<dbReference type="PANTHER" id="PTHR45650">
    <property type="entry name" value="GDSL-LIKE LIPASE/ACYLHYDROLASE-RELATED"/>
    <property type="match status" value="1"/>
</dbReference>
<dbReference type="PANTHER" id="PTHR45650:SF14">
    <property type="entry name" value="GDSL ESTERASE_LIPASE 7-LIKE"/>
    <property type="match status" value="1"/>
</dbReference>
<proteinExistence type="inferred from homology"/>
<organism evidence="9 10">
    <name type="scientific">Protea cynaroides</name>
    <dbReference type="NCBI Taxonomy" id="273540"/>
    <lineage>
        <taxon>Eukaryota</taxon>
        <taxon>Viridiplantae</taxon>
        <taxon>Streptophyta</taxon>
        <taxon>Embryophyta</taxon>
        <taxon>Tracheophyta</taxon>
        <taxon>Spermatophyta</taxon>
        <taxon>Magnoliopsida</taxon>
        <taxon>Proteales</taxon>
        <taxon>Proteaceae</taxon>
        <taxon>Protea</taxon>
    </lineage>
</organism>
<comment type="caution">
    <text evidence="9">The sequence shown here is derived from an EMBL/GenBank/DDBJ whole genome shotgun (WGS) entry which is preliminary data.</text>
</comment>
<evidence type="ECO:0000313" key="10">
    <source>
        <dbReference type="Proteomes" id="UP001141806"/>
    </source>
</evidence>
<gene>
    <name evidence="9" type="ORF">NE237_015178</name>
</gene>
<evidence type="ECO:0000256" key="5">
    <source>
        <dbReference type="ARBA" id="ARBA00022801"/>
    </source>
</evidence>
<comment type="subcellular location">
    <subcellularLocation>
        <location evidence="1">Secreted</location>
    </subcellularLocation>
</comment>
<dbReference type="AlphaFoldDB" id="A0A9Q0KDI1"/>
<feature type="signal peptide" evidence="8">
    <location>
        <begin position="1"/>
        <end position="24"/>
    </location>
</feature>
<evidence type="ECO:0000256" key="1">
    <source>
        <dbReference type="ARBA" id="ARBA00004613"/>
    </source>
</evidence>
<dbReference type="InterPro" id="IPR001087">
    <property type="entry name" value="GDSL"/>
</dbReference>
<evidence type="ECO:0000256" key="2">
    <source>
        <dbReference type="ARBA" id="ARBA00008668"/>
    </source>
</evidence>
<protein>
    <recommendedName>
        <fullName evidence="11">GDSL esterase/lipase</fullName>
    </recommendedName>
</protein>
<accession>A0A9Q0KDI1</accession>
<keyword evidence="5" id="KW-0378">Hydrolase</keyword>
<evidence type="ECO:0000256" key="7">
    <source>
        <dbReference type="ARBA" id="ARBA00023098"/>
    </source>
</evidence>
<dbReference type="GO" id="GO:0005576">
    <property type="term" value="C:extracellular region"/>
    <property type="evidence" value="ECO:0007669"/>
    <property type="project" value="UniProtKB-SubCell"/>
</dbReference>
<evidence type="ECO:0000256" key="6">
    <source>
        <dbReference type="ARBA" id="ARBA00022963"/>
    </source>
</evidence>
<dbReference type="EMBL" id="JAMYWD010000006">
    <property type="protein sequence ID" value="KAJ4968477.1"/>
    <property type="molecule type" value="Genomic_DNA"/>
</dbReference>
<dbReference type="Proteomes" id="UP001141806">
    <property type="component" value="Unassembled WGS sequence"/>
</dbReference>
<dbReference type="GO" id="GO:0016788">
    <property type="term" value="F:hydrolase activity, acting on ester bonds"/>
    <property type="evidence" value="ECO:0007669"/>
    <property type="project" value="InterPro"/>
</dbReference>
<keyword evidence="10" id="KW-1185">Reference proteome</keyword>
<sequence>MRNSGGCIGVLFFCLLASVSPVKSGGPLAPALYVFGDSLVDCGNNNYLSTIARANNPPYGVDFPDGSTGRFTNGKTVPDFIAASLGLPLVPPYLGLSQVKRNKTTTGMNYGSGSAGILPETGTIFGSNLNLETQINMFEETVNRNLPYKFQSTKELSQYLSKSIFLVDIGSSDFIDPYLPGHSTNLSRPTPQNNPQDFAKFLIGELAKHLQRLYQLGARKFVVFEVGPTGCLPAITSSNGLIGGCMLQINLPVTRYNQKLPLLLNSLKSSLKGSIFSLAKIYSLWMQGADDKAGNAGLITDTMNACCLGPNNGTLPCTASESSCKNANEHVFFDGYHPTEVVNSKVAASVFSDSLVCSPMSVEKLAKA</sequence>
<dbReference type="InterPro" id="IPR036514">
    <property type="entry name" value="SGNH_hydro_sf"/>
</dbReference>
<evidence type="ECO:0000256" key="4">
    <source>
        <dbReference type="ARBA" id="ARBA00022729"/>
    </source>
</evidence>
<evidence type="ECO:0000256" key="8">
    <source>
        <dbReference type="SAM" id="SignalP"/>
    </source>
</evidence>
<keyword evidence="3" id="KW-0964">Secreted</keyword>
<name>A0A9Q0KDI1_9MAGN</name>
<dbReference type="InterPro" id="IPR051238">
    <property type="entry name" value="GDSL_esterase/lipase"/>
</dbReference>
<dbReference type="CDD" id="cd01837">
    <property type="entry name" value="SGNH_plant_lipase_like"/>
    <property type="match status" value="1"/>
</dbReference>
<dbReference type="Gene3D" id="3.40.50.1110">
    <property type="entry name" value="SGNH hydrolase"/>
    <property type="match status" value="1"/>
</dbReference>
<evidence type="ECO:0000256" key="3">
    <source>
        <dbReference type="ARBA" id="ARBA00022525"/>
    </source>
</evidence>
<dbReference type="InterPro" id="IPR035669">
    <property type="entry name" value="SGNH_plant_lipase-like"/>
</dbReference>
<dbReference type="GO" id="GO:0016042">
    <property type="term" value="P:lipid catabolic process"/>
    <property type="evidence" value="ECO:0007669"/>
    <property type="project" value="UniProtKB-KW"/>
</dbReference>